<accession>G3AJD7</accession>
<dbReference type="AlphaFoldDB" id="G3AJD7"/>
<sequence length="419" mass="47447">MTNWSTPTKKIYDASDLKNFKNSIAFVKLQRSLDFIMETVQGCKVPKDMLNMDIVTRSGKQSTKVSSIVTAIPENTQSMPPPSPTPILTNEFSSNTSGLINIFNELNRLIDETPPLKGPTRFGNLACRTWHDKVNVCLTSLIKENLQFPTRLDVDGFLLEAVYYIQNSFGSKIRLDYGTGHELSFIAFLGALLDYKILDCPKGEELLAVFAKYYDLVRRLILDYNLEPAGSHGVWGLDDHFHFMYIIGACQFNTDKLAPVVSRVLTSQVINSYKQSNLYINAIAFIFKLKMGPFNEHSPIIYDIHTTVYSWAKVKQGLIRMYMVEVLGKFPVIQHFWFGDILYPWTDIKTGKELPVYQKDNQNEEKSVQSHNTNIKINPPSSRAGIPMTAAPWANTARPSVPHNRHTTPTTTTSNYSSK</sequence>
<dbReference type="EC" id="5.2.1.8" evidence="9"/>
<keyword evidence="8" id="KW-0539">Nucleus</keyword>
<evidence type="ECO:0000256" key="7">
    <source>
        <dbReference type="ARBA" id="ARBA00023235"/>
    </source>
</evidence>
<evidence type="ECO:0000256" key="6">
    <source>
        <dbReference type="ARBA" id="ARBA00023110"/>
    </source>
</evidence>
<dbReference type="GO" id="GO:0005737">
    <property type="term" value="C:cytoplasm"/>
    <property type="evidence" value="ECO:0007669"/>
    <property type="project" value="UniProtKB-SubCell"/>
</dbReference>
<dbReference type="Gene3D" id="1.20.120.1150">
    <property type="match status" value="1"/>
</dbReference>
<protein>
    <recommendedName>
        <fullName evidence="9">Serine/threonine-protein phosphatase 2A activator</fullName>
        <ecNumber evidence="9">5.2.1.8</ecNumber>
    </recommendedName>
    <alternativeName>
        <fullName evidence="9">Phosphotyrosyl phosphatase activator</fullName>
    </alternativeName>
</protein>
<feature type="region of interest" description="Disordered" evidence="10">
    <location>
        <begin position="363"/>
        <end position="419"/>
    </location>
</feature>
<dbReference type="eggNOG" id="KOG2867">
    <property type="taxonomic scope" value="Eukaryota"/>
</dbReference>
<dbReference type="GO" id="GO:0000082">
    <property type="term" value="P:G1/S transition of mitotic cell cycle"/>
    <property type="evidence" value="ECO:0007669"/>
    <property type="project" value="EnsemblFungi"/>
</dbReference>
<dbReference type="SUPFAM" id="SSF140984">
    <property type="entry name" value="PTPA-like"/>
    <property type="match status" value="1"/>
</dbReference>
<keyword evidence="7 9" id="KW-0413">Isomerase</keyword>
<comment type="catalytic activity">
    <reaction evidence="1 9">
        <text>[protein]-peptidylproline (omega=180) = [protein]-peptidylproline (omega=0)</text>
        <dbReference type="Rhea" id="RHEA:16237"/>
        <dbReference type="Rhea" id="RHEA-COMP:10747"/>
        <dbReference type="Rhea" id="RHEA-COMP:10748"/>
        <dbReference type="ChEBI" id="CHEBI:83833"/>
        <dbReference type="ChEBI" id="CHEBI:83834"/>
        <dbReference type="EC" id="5.2.1.8"/>
    </reaction>
</comment>
<proteinExistence type="inferred from homology"/>
<dbReference type="PIRSF" id="PIRSF016325">
    <property type="entry name" value="Phstyr_phstse_ac"/>
    <property type="match status" value="1"/>
</dbReference>
<evidence type="ECO:0000256" key="4">
    <source>
        <dbReference type="ARBA" id="ARBA00011019"/>
    </source>
</evidence>
<keyword evidence="5 9" id="KW-0963">Cytoplasm</keyword>
<keyword evidence="6 9" id="KW-0697">Rotamase</keyword>
<dbReference type="GO" id="GO:0008160">
    <property type="term" value="F:protein tyrosine phosphatase activator activity"/>
    <property type="evidence" value="ECO:0007669"/>
    <property type="project" value="TreeGrafter"/>
</dbReference>
<evidence type="ECO:0000256" key="1">
    <source>
        <dbReference type="ARBA" id="ARBA00000971"/>
    </source>
</evidence>
<dbReference type="EMBL" id="GL996500">
    <property type="protein sequence ID" value="EGW34596.1"/>
    <property type="molecule type" value="Genomic_DNA"/>
</dbReference>
<dbReference type="GO" id="GO:0003755">
    <property type="term" value="F:peptidyl-prolyl cis-trans isomerase activity"/>
    <property type="evidence" value="ECO:0007669"/>
    <property type="project" value="UniProtKB-KW"/>
</dbReference>
<dbReference type="Pfam" id="PF03095">
    <property type="entry name" value="PTPA"/>
    <property type="match status" value="1"/>
</dbReference>
<dbReference type="InterPro" id="IPR037218">
    <property type="entry name" value="PTPA_sf"/>
</dbReference>
<organism evidence="12">
    <name type="scientific">Spathaspora passalidarum (strain NRRL Y-27907 / 11-Y1)</name>
    <dbReference type="NCBI Taxonomy" id="619300"/>
    <lineage>
        <taxon>Eukaryota</taxon>
        <taxon>Fungi</taxon>
        <taxon>Dikarya</taxon>
        <taxon>Ascomycota</taxon>
        <taxon>Saccharomycotina</taxon>
        <taxon>Pichiomycetes</taxon>
        <taxon>Debaryomycetaceae</taxon>
        <taxon>Spathaspora</taxon>
    </lineage>
</organism>
<dbReference type="GO" id="GO:0000159">
    <property type="term" value="C:protein phosphatase type 2A complex"/>
    <property type="evidence" value="ECO:0007669"/>
    <property type="project" value="EnsemblFungi"/>
</dbReference>
<dbReference type="Proteomes" id="UP000000709">
    <property type="component" value="Unassembled WGS sequence"/>
</dbReference>
<dbReference type="RefSeq" id="XP_007374180.1">
    <property type="nucleotide sequence ID" value="XM_007374118.1"/>
</dbReference>
<evidence type="ECO:0000313" key="12">
    <source>
        <dbReference type="Proteomes" id="UP000000709"/>
    </source>
</evidence>
<comment type="subcellular location">
    <subcellularLocation>
        <location evidence="3 9">Cytoplasm</location>
    </subcellularLocation>
    <subcellularLocation>
        <location evidence="2">Nucleus</location>
    </subcellularLocation>
</comment>
<dbReference type="InterPro" id="IPR043170">
    <property type="entry name" value="PTPA_C_lid"/>
</dbReference>
<dbReference type="CDD" id="cd04087">
    <property type="entry name" value="PTPA"/>
    <property type="match status" value="1"/>
</dbReference>
<evidence type="ECO:0000256" key="3">
    <source>
        <dbReference type="ARBA" id="ARBA00004496"/>
    </source>
</evidence>
<evidence type="ECO:0000256" key="2">
    <source>
        <dbReference type="ARBA" id="ARBA00004123"/>
    </source>
</evidence>
<comment type="similarity">
    <text evidence="4 9">Belongs to the PTPA-type PPIase family.</text>
</comment>
<evidence type="ECO:0000256" key="8">
    <source>
        <dbReference type="ARBA" id="ARBA00023242"/>
    </source>
</evidence>
<dbReference type="OMA" id="ACRDWHA"/>
<dbReference type="FunCoup" id="G3AJD7">
    <property type="interactions" value="106"/>
</dbReference>
<evidence type="ECO:0000256" key="10">
    <source>
        <dbReference type="SAM" id="MobiDB-lite"/>
    </source>
</evidence>
<evidence type="ECO:0000256" key="9">
    <source>
        <dbReference type="RuleBase" id="RU361210"/>
    </source>
</evidence>
<dbReference type="PANTHER" id="PTHR10012:SF3">
    <property type="entry name" value="SERINE_THREONINE-PROTEIN PHOSPHATASE 2A ACTIVATOR 1"/>
    <property type="match status" value="1"/>
</dbReference>
<dbReference type="HOGENOM" id="CLU_030733_2_1_1"/>
<dbReference type="GO" id="GO:0006914">
    <property type="term" value="P:autophagy"/>
    <property type="evidence" value="ECO:0007669"/>
    <property type="project" value="EnsemblFungi"/>
</dbReference>
<dbReference type="GO" id="GO:0005634">
    <property type="term" value="C:nucleus"/>
    <property type="evidence" value="ECO:0007669"/>
    <property type="project" value="UniProtKB-SubCell"/>
</dbReference>
<comment type="function">
    <text evidence="9">PPIases accelerate the folding of proteins. It catalyzes the cis-trans isomerization of proline imidic peptide bonds in oligopeptides.</text>
</comment>
<dbReference type="OrthoDB" id="16120at2759"/>
<dbReference type="GO" id="GO:0006281">
    <property type="term" value="P:DNA repair"/>
    <property type="evidence" value="ECO:0007669"/>
    <property type="project" value="EnsemblFungi"/>
</dbReference>
<evidence type="ECO:0000313" key="11">
    <source>
        <dbReference type="EMBL" id="EGW34596.1"/>
    </source>
</evidence>
<evidence type="ECO:0000256" key="5">
    <source>
        <dbReference type="ARBA" id="ARBA00022490"/>
    </source>
</evidence>
<dbReference type="GO" id="GO:0007052">
    <property type="term" value="P:mitotic spindle organization"/>
    <property type="evidence" value="ECO:0007669"/>
    <property type="project" value="EnsemblFungi"/>
</dbReference>
<dbReference type="GeneID" id="18871355"/>
<dbReference type="PANTHER" id="PTHR10012">
    <property type="entry name" value="SERINE/THREONINE-PROTEIN PHOSPHATASE 2A REGULATORY SUBUNIT B"/>
    <property type="match status" value="1"/>
</dbReference>
<gene>
    <name evidence="11" type="ORF">SPAPADRAFT_49625</name>
</gene>
<dbReference type="KEGG" id="spaa:SPAPADRAFT_49625"/>
<dbReference type="STRING" id="619300.G3AJD7"/>
<feature type="compositionally biased region" description="Polar residues" evidence="10">
    <location>
        <begin position="369"/>
        <end position="381"/>
    </location>
</feature>
<dbReference type="InterPro" id="IPR004327">
    <property type="entry name" value="Phstyr_phstse_ac"/>
</dbReference>
<reference evidence="11 12" key="1">
    <citation type="journal article" date="2011" name="Proc. Natl. Acad. Sci. U.S.A.">
        <title>Comparative genomics of xylose-fermenting fungi for enhanced biofuel production.</title>
        <authorList>
            <person name="Wohlbach D.J."/>
            <person name="Kuo A."/>
            <person name="Sato T.K."/>
            <person name="Potts K.M."/>
            <person name="Salamov A.A."/>
            <person name="LaButti K.M."/>
            <person name="Sun H."/>
            <person name="Clum A."/>
            <person name="Pangilinan J.L."/>
            <person name="Lindquist E.A."/>
            <person name="Lucas S."/>
            <person name="Lapidus A."/>
            <person name="Jin M."/>
            <person name="Gunawan C."/>
            <person name="Balan V."/>
            <person name="Dale B.E."/>
            <person name="Jeffries T.W."/>
            <person name="Zinkel R."/>
            <person name="Barry K.W."/>
            <person name="Grigoriev I.V."/>
            <person name="Gasch A.P."/>
        </authorList>
    </citation>
    <scope>NUCLEOTIDE SEQUENCE [LARGE SCALE GENOMIC DNA]</scope>
    <source>
        <strain evidence="12">NRRL Y-27907 / 11-Y1</strain>
    </source>
</reference>
<name>G3AJD7_SPAPN</name>
<keyword evidence="12" id="KW-1185">Reference proteome</keyword>
<dbReference type="GO" id="GO:0000785">
    <property type="term" value="C:chromatin"/>
    <property type="evidence" value="ECO:0007669"/>
    <property type="project" value="EnsemblFungi"/>
</dbReference>
<dbReference type="GO" id="GO:0006357">
    <property type="term" value="P:regulation of transcription by RNA polymerase II"/>
    <property type="evidence" value="ECO:0007669"/>
    <property type="project" value="EnsemblFungi"/>
</dbReference>
<dbReference type="InParanoid" id="G3AJD7"/>